<dbReference type="InterPro" id="IPR036162">
    <property type="entry name" value="Resolvase-like_N_sf"/>
</dbReference>
<keyword evidence="5" id="KW-1185">Reference proteome</keyword>
<comment type="caution">
    <text evidence="4">The sequence shown here is derived from an EMBL/GenBank/DDBJ whole genome shotgun (WGS) entry which is preliminary data.</text>
</comment>
<dbReference type="AlphaFoldDB" id="Q0YUN1"/>
<dbReference type="InterPro" id="IPR006120">
    <property type="entry name" value="Resolvase_HTH_dom"/>
</dbReference>
<keyword evidence="2" id="KW-0233">DNA recombination</keyword>
<evidence type="ECO:0000313" key="5">
    <source>
        <dbReference type="Proteomes" id="UP000004162"/>
    </source>
</evidence>
<feature type="domain" description="Resolvase/invertase-type recombinase catalytic" evidence="3">
    <location>
        <begin position="1"/>
        <end position="119"/>
    </location>
</feature>
<dbReference type="GO" id="GO:0003677">
    <property type="term" value="F:DNA binding"/>
    <property type="evidence" value="ECO:0007669"/>
    <property type="project" value="UniProtKB-KW"/>
</dbReference>
<dbReference type="PANTHER" id="PTHR30461:SF2">
    <property type="entry name" value="SERINE RECOMBINASE PINE-RELATED"/>
    <property type="match status" value="1"/>
</dbReference>
<reference evidence="4 5" key="1">
    <citation type="submission" date="2006-07" db="EMBL/GenBank/DDBJ databases">
        <title>Annotation of the draft genome assembly of Chlorobium ferroxidans DSM 13031.</title>
        <authorList>
            <consortium name="US DOE Joint Genome Institute (JGI-ORNL)"/>
            <person name="Larimer F."/>
            <person name="Land M."/>
            <person name="Hauser L."/>
        </authorList>
    </citation>
    <scope>NUCLEOTIDE SEQUENCE [LARGE SCALE GENOMIC DNA]</scope>
    <source>
        <strain evidence="4 5">DSM 13031</strain>
    </source>
</reference>
<dbReference type="GO" id="GO:0000150">
    <property type="term" value="F:DNA strand exchange activity"/>
    <property type="evidence" value="ECO:0007669"/>
    <property type="project" value="InterPro"/>
</dbReference>
<accession>Q0YUN1</accession>
<evidence type="ECO:0000256" key="1">
    <source>
        <dbReference type="ARBA" id="ARBA00023125"/>
    </source>
</evidence>
<reference evidence="4 5" key="2">
    <citation type="submission" date="2006-07" db="EMBL/GenBank/DDBJ databases">
        <title>Sequencing of the draft genome and assembly of Chlorobium ferroxidans DSM 13031.</title>
        <authorList>
            <consortium name="US DOE Joint Genome Institute (JGI-PGF)"/>
            <person name="Copeland A."/>
            <person name="Lucas S."/>
            <person name="Lapidus A."/>
            <person name="Barry K."/>
            <person name="Glavina del Rio T."/>
            <person name="Dalin E."/>
            <person name="Tice H."/>
            <person name="Bruce D."/>
            <person name="Pitluck S."/>
            <person name="Richardson P."/>
        </authorList>
    </citation>
    <scope>NUCLEOTIDE SEQUENCE [LARGE SCALE GENOMIC DNA]</scope>
    <source>
        <strain evidence="4 5">DSM 13031</strain>
    </source>
</reference>
<dbReference type="CDD" id="cd03768">
    <property type="entry name" value="SR_ResInv"/>
    <property type="match status" value="1"/>
</dbReference>
<gene>
    <name evidence="4" type="ORF">CferDRAFT_2008</name>
</gene>
<name>Q0YUN1_9CHLB</name>
<dbReference type="PANTHER" id="PTHR30461">
    <property type="entry name" value="DNA-INVERTASE FROM LAMBDOID PROPHAGE"/>
    <property type="match status" value="1"/>
</dbReference>
<dbReference type="SUPFAM" id="SSF53041">
    <property type="entry name" value="Resolvase-like"/>
    <property type="match status" value="1"/>
</dbReference>
<dbReference type="Proteomes" id="UP000004162">
    <property type="component" value="Unassembled WGS sequence"/>
</dbReference>
<organism evidence="4 5">
    <name type="scientific">Chlorobium ferrooxidans DSM 13031</name>
    <dbReference type="NCBI Taxonomy" id="377431"/>
    <lineage>
        <taxon>Bacteria</taxon>
        <taxon>Pseudomonadati</taxon>
        <taxon>Chlorobiota</taxon>
        <taxon>Chlorobiia</taxon>
        <taxon>Chlorobiales</taxon>
        <taxon>Chlorobiaceae</taxon>
        <taxon>Chlorobium/Pelodictyon group</taxon>
        <taxon>Chlorobium</taxon>
    </lineage>
</organism>
<sequence length="170" mass="19169">MDALQLAGCQPHHIYSDKPGGVKSDRPGFEQCLQELRQGDTLVVWRLDGPGKSVHHLIQLFEKLQKMGIGFRSICDEAIDTTKDWGMVVFNIFSSLSMVERRLLQENTKAGLREARAIGRKGGRKPTVNDDLKVQLVKKMSQNTSISVSEICETLKISRATYYRYLSIAE</sequence>
<keyword evidence="1" id="KW-0238">DNA-binding</keyword>
<dbReference type="InterPro" id="IPR006119">
    <property type="entry name" value="Resolv_N"/>
</dbReference>
<evidence type="ECO:0000256" key="2">
    <source>
        <dbReference type="ARBA" id="ARBA00023172"/>
    </source>
</evidence>
<dbReference type="SMART" id="SM00857">
    <property type="entry name" value="Resolvase"/>
    <property type="match status" value="1"/>
</dbReference>
<dbReference type="Pfam" id="PF02796">
    <property type="entry name" value="HTH_7"/>
    <property type="match status" value="1"/>
</dbReference>
<proteinExistence type="predicted"/>
<dbReference type="PROSITE" id="PS51736">
    <property type="entry name" value="RECOMBINASES_3"/>
    <property type="match status" value="1"/>
</dbReference>
<dbReference type="EMBL" id="AASE01000001">
    <property type="protein sequence ID" value="EAT60001.1"/>
    <property type="molecule type" value="Genomic_DNA"/>
</dbReference>
<dbReference type="Gene3D" id="3.40.50.1390">
    <property type="entry name" value="Resolvase, N-terminal catalytic domain"/>
    <property type="match status" value="1"/>
</dbReference>
<evidence type="ECO:0000313" key="4">
    <source>
        <dbReference type="EMBL" id="EAT60001.1"/>
    </source>
</evidence>
<dbReference type="InterPro" id="IPR050639">
    <property type="entry name" value="SSR_resolvase"/>
</dbReference>
<dbReference type="Pfam" id="PF00239">
    <property type="entry name" value="Resolvase"/>
    <property type="match status" value="1"/>
</dbReference>
<evidence type="ECO:0000259" key="3">
    <source>
        <dbReference type="PROSITE" id="PS51736"/>
    </source>
</evidence>
<protein>
    <submittedName>
        <fullName evidence="4">Resolvase-like:Resolvase helix-turn-helix region</fullName>
    </submittedName>
</protein>